<keyword evidence="2 4" id="KW-0863">Zinc-finger</keyword>
<evidence type="ECO:0000259" key="6">
    <source>
        <dbReference type="PROSITE" id="PS50089"/>
    </source>
</evidence>
<evidence type="ECO:0000256" key="3">
    <source>
        <dbReference type="ARBA" id="ARBA00022833"/>
    </source>
</evidence>
<evidence type="ECO:0000256" key="2">
    <source>
        <dbReference type="ARBA" id="ARBA00022771"/>
    </source>
</evidence>
<proteinExistence type="predicted"/>
<dbReference type="SMART" id="SM00184">
    <property type="entry name" value="RING"/>
    <property type="match status" value="1"/>
</dbReference>
<dbReference type="InterPro" id="IPR017907">
    <property type="entry name" value="Znf_RING_CS"/>
</dbReference>
<evidence type="ECO:0000256" key="5">
    <source>
        <dbReference type="SAM" id="MobiDB-lite"/>
    </source>
</evidence>
<evidence type="ECO:0000313" key="8">
    <source>
        <dbReference type="RefSeq" id="XP_006814746.1"/>
    </source>
</evidence>
<dbReference type="Gene3D" id="3.30.40.10">
    <property type="entry name" value="Zinc/RING finger domain, C3HC4 (zinc finger)"/>
    <property type="match status" value="2"/>
</dbReference>
<dbReference type="SUPFAM" id="SSF49599">
    <property type="entry name" value="TRAF domain-like"/>
    <property type="match status" value="1"/>
</dbReference>
<feature type="region of interest" description="Disordered" evidence="5">
    <location>
        <begin position="155"/>
        <end position="180"/>
    </location>
</feature>
<dbReference type="GeneID" id="100370703"/>
<evidence type="ECO:0000313" key="7">
    <source>
        <dbReference type="Proteomes" id="UP000694865"/>
    </source>
</evidence>
<dbReference type="Pfam" id="PF13923">
    <property type="entry name" value="zf-C3HC4_2"/>
    <property type="match status" value="1"/>
</dbReference>
<feature type="domain" description="RING-type" evidence="6">
    <location>
        <begin position="31"/>
        <end position="69"/>
    </location>
</feature>
<evidence type="ECO:0000256" key="1">
    <source>
        <dbReference type="ARBA" id="ARBA00022723"/>
    </source>
</evidence>
<name>A0ABM0M405_SACKO</name>
<dbReference type="InterPro" id="IPR003613">
    <property type="entry name" value="Ubox_domain"/>
</dbReference>
<reference evidence="8" key="1">
    <citation type="submission" date="2025-08" db="UniProtKB">
        <authorList>
            <consortium name="RefSeq"/>
        </authorList>
    </citation>
    <scope>IDENTIFICATION</scope>
    <source>
        <tissue evidence="8">Testes</tissue>
    </source>
</reference>
<keyword evidence="7" id="KW-1185">Reference proteome</keyword>
<dbReference type="InterPro" id="IPR013083">
    <property type="entry name" value="Znf_RING/FYVE/PHD"/>
</dbReference>
<organism evidence="7 8">
    <name type="scientific">Saccoglossus kowalevskii</name>
    <name type="common">Acorn worm</name>
    <dbReference type="NCBI Taxonomy" id="10224"/>
    <lineage>
        <taxon>Eukaryota</taxon>
        <taxon>Metazoa</taxon>
        <taxon>Hemichordata</taxon>
        <taxon>Enteropneusta</taxon>
        <taxon>Harrimaniidae</taxon>
        <taxon>Saccoglossus</taxon>
    </lineage>
</organism>
<dbReference type="PROSITE" id="PS00518">
    <property type="entry name" value="ZF_RING_1"/>
    <property type="match status" value="1"/>
</dbReference>
<keyword evidence="1" id="KW-0479">Metal-binding</keyword>
<evidence type="ECO:0000256" key="4">
    <source>
        <dbReference type="PROSITE-ProRule" id="PRU00175"/>
    </source>
</evidence>
<dbReference type="InterPro" id="IPR001841">
    <property type="entry name" value="Znf_RING"/>
</dbReference>
<dbReference type="PROSITE" id="PS50089">
    <property type="entry name" value="ZF_RING_2"/>
    <property type="match status" value="1"/>
</dbReference>
<dbReference type="PANTHER" id="PTHR10131">
    <property type="entry name" value="TNF RECEPTOR ASSOCIATED FACTOR"/>
    <property type="match status" value="1"/>
</dbReference>
<dbReference type="SMART" id="SM00504">
    <property type="entry name" value="Ubox"/>
    <property type="match status" value="1"/>
</dbReference>
<sequence>MFKKRQRVEEEEVEEERYFLNPTAVSRHLYCSICQEVFIEPQRAPCGHSYCKKCILPWLHKSKTCPDDRKPVQIHQLHFDFILANIIGDQMVACPYRKSGCLHIGQLEQLASHKKSCNFNPKNLPAFLLANKENLTGHDPTPSSSQQCVINLDESVEDEDSGDEDDDDVLPTPAKPSLKMRLFQNGGGQRELLCSMFKNSSNKR</sequence>
<feature type="compositionally biased region" description="Acidic residues" evidence="5">
    <location>
        <begin position="155"/>
        <end position="169"/>
    </location>
</feature>
<dbReference type="Proteomes" id="UP000694865">
    <property type="component" value="Unplaced"/>
</dbReference>
<accession>A0ABM0M405</accession>
<protein>
    <submittedName>
        <fullName evidence="8">E3 ubiquitin-protein ligase LNX-like</fullName>
    </submittedName>
</protein>
<gene>
    <name evidence="8" type="primary">LOC100370703</name>
</gene>
<keyword evidence="3" id="KW-0862">Zinc</keyword>
<dbReference type="SUPFAM" id="SSF57850">
    <property type="entry name" value="RING/U-box"/>
    <property type="match status" value="1"/>
</dbReference>
<dbReference type="RefSeq" id="XP_006814746.1">
    <property type="nucleotide sequence ID" value="XM_006814683.1"/>
</dbReference>
<dbReference type="PANTHER" id="PTHR10131:SF94">
    <property type="entry name" value="TNF RECEPTOR-ASSOCIATED FACTOR 4"/>
    <property type="match status" value="1"/>
</dbReference>